<dbReference type="Pfam" id="PF05916">
    <property type="entry name" value="Sld5"/>
    <property type="match status" value="1"/>
</dbReference>
<dbReference type="SUPFAM" id="SSF160059">
    <property type="entry name" value="PriA/YqbF domain"/>
    <property type="match status" value="1"/>
</dbReference>
<dbReference type="Proteomes" id="UP000675881">
    <property type="component" value="Chromosome 1"/>
</dbReference>
<comment type="subunit">
    <text evidence="5">Component of the GINS complex.</text>
</comment>
<evidence type="ECO:0000313" key="8">
    <source>
        <dbReference type="EMBL" id="CAF2779740.1"/>
    </source>
</evidence>
<dbReference type="GO" id="GO:0000811">
    <property type="term" value="C:GINS complex"/>
    <property type="evidence" value="ECO:0007669"/>
    <property type="project" value="TreeGrafter"/>
</dbReference>
<dbReference type="InterPro" id="IPR056784">
    <property type="entry name" value="PSF2_N"/>
</dbReference>
<dbReference type="PANTHER" id="PTHR12772">
    <property type="entry name" value="DNA REPLICATION COMPLEX GINS PROTEIN PSF2"/>
    <property type="match status" value="1"/>
</dbReference>
<dbReference type="PANTHER" id="PTHR12772:SF0">
    <property type="entry name" value="DNA REPLICATION COMPLEX GINS PROTEIN PSF2"/>
    <property type="match status" value="1"/>
</dbReference>
<feature type="domain" description="GINS subunit" evidence="6">
    <location>
        <begin position="65"/>
        <end position="168"/>
    </location>
</feature>
<evidence type="ECO:0000256" key="5">
    <source>
        <dbReference type="PIRNR" id="PIRNR028998"/>
    </source>
</evidence>
<evidence type="ECO:0000313" key="10">
    <source>
        <dbReference type="Proteomes" id="UP000675881"/>
    </source>
</evidence>
<evidence type="ECO:0000256" key="3">
    <source>
        <dbReference type="ARBA" id="ARBA00022705"/>
    </source>
</evidence>
<dbReference type="InterPro" id="IPR007257">
    <property type="entry name" value="GINS_Psf2"/>
</dbReference>
<sequence length="193" mass="22012">MDSAEIEFLAETESIKIVPNFSHGVIYLFQGDIGPFRAGIPLEVPVWLGLNLRQRQKCRLVQPSWMNPQELTEIKEKEKESQFFTPMPVANAFVLTQLILDVATSDLSESDEIRTILKDIWDIRQSKLRKSVDAFVRSGMLHAKLDHLHLIELNTVRPLLPATLDQINRLEMASAIAQYNSDSSRSFSNNTLY</sequence>
<dbReference type="FunFam" id="1.20.58.1020:FF:000001">
    <property type="entry name" value="DNA replication complex GINS protein PSF2"/>
    <property type="match status" value="1"/>
</dbReference>
<dbReference type="EMBL" id="HACA01005943">
    <property type="protein sequence ID" value="CDW23304.1"/>
    <property type="molecule type" value="Transcribed_RNA"/>
</dbReference>
<comment type="subcellular location">
    <subcellularLocation>
        <location evidence="1 5">Nucleus</location>
    </subcellularLocation>
</comment>
<keyword evidence="10" id="KW-1185">Reference proteome</keyword>
<evidence type="ECO:0000259" key="6">
    <source>
        <dbReference type="Pfam" id="PF05916"/>
    </source>
</evidence>
<dbReference type="InterPro" id="IPR021151">
    <property type="entry name" value="GINS_A"/>
</dbReference>
<comment type="similarity">
    <text evidence="2 5">Belongs to the GINS2/PSF2 family.</text>
</comment>
<evidence type="ECO:0000256" key="1">
    <source>
        <dbReference type="ARBA" id="ARBA00004123"/>
    </source>
</evidence>
<dbReference type="OrthoDB" id="1938138at2759"/>
<gene>
    <name evidence="8" type="ORF">LSAA_1964</name>
</gene>
<dbReference type="GO" id="GO:0006260">
    <property type="term" value="P:DNA replication"/>
    <property type="evidence" value="ECO:0007669"/>
    <property type="project" value="UniProtKB-KW"/>
</dbReference>
<dbReference type="PIRSF" id="PIRSF028998">
    <property type="entry name" value="GINS_Psf2_subgr"/>
    <property type="match status" value="1"/>
</dbReference>
<proteinExistence type="inferred from homology"/>
<name>A0A0K2TB66_LEPSM</name>
<accession>A0A0K2TB66</accession>
<dbReference type="SUPFAM" id="SSF158573">
    <property type="entry name" value="GINS helical bundle-like"/>
    <property type="match status" value="1"/>
</dbReference>
<dbReference type="CDD" id="cd21694">
    <property type="entry name" value="GINS_B_Psf2"/>
    <property type="match status" value="1"/>
</dbReference>
<reference evidence="8" key="2">
    <citation type="submission" date="2021-02" db="EMBL/GenBank/DDBJ databases">
        <authorList>
            <person name="Bekaert M."/>
        </authorList>
    </citation>
    <scope>NUCLEOTIDE SEQUENCE</scope>
    <source>
        <strain evidence="8">IoA-00</strain>
    </source>
</reference>
<dbReference type="EMBL" id="HG994580">
    <property type="protein sequence ID" value="CAF2779740.1"/>
    <property type="molecule type" value="Genomic_DNA"/>
</dbReference>
<dbReference type="Pfam" id="PF25005">
    <property type="entry name" value="PSF2_N"/>
    <property type="match status" value="1"/>
</dbReference>
<dbReference type="GO" id="GO:0000727">
    <property type="term" value="P:double-strand break repair via break-induced replication"/>
    <property type="evidence" value="ECO:0007669"/>
    <property type="project" value="TreeGrafter"/>
</dbReference>
<organism evidence="9">
    <name type="scientific">Lepeophtheirus salmonis</name>
    <name type="common">Salmon louse</name>
    <name type="synonym">Caligus salmonis</name>
    <dbReference type="NCBI Taxonomy" id="72036"/>
    <lineage>
        <taxon>Eukaryota</taxon>
        <taxon>Metazoa</taxon>
        <taxon>Ecdysozoa</taxon>
        <taxon>Arthropoda</taxon>
        <taxon>Crustacea</taxon>
        <taxon>Multicrustacea</taxon>
        <taxon>Hexanauplia</taxon>
        <taxon>Copepoda</taxon>
        <taxon>Siphonostomatoida</taxon>
        <taxon>Caligidae</taxon>
        <taxon>Lepeophtheirus</taxon>
    </lineage>
</organism>
<dbReference type="InterPro" id="IPR036224">
    <property type="entry name" value="GINS_bundle-like_dom_sf"/>
</dbReference>
<protein>
    <recommendedName>
        <fullName evidence="5">DNA replication complex GINS protein PSF2</fullName>
    </recommendedName>
</protein>
<keyword evidence="4 5" id="KW-0539">Nucleus</keyword>
<dbReference type="AlphaFoldDB" id="A0A0K2TB66"/>
<keyword evidence="3 5" id="KW-0235">DNA replication</keyword>
<evidence type="ECO:0000313" key="9">
    <source>
        <dbReference type="EMBL" id="CDW23304.1"/>
    </source>
</evidence>
<evidence type="ECO:0000256" key="2">
    <source>
        <dbReference type="ARBA" id="ARBA00010565"/>
    </source>
</evidence>
<feature type="domain" description="DNA replication complex GINS protein PSF2 N-terminal" evidence="7">
    <location>
        <begin position="3"/>
        <end position="61"/>
    </location>
</feature>
<dbReference type="CDD" id="cd11712">
    <property type="entry name" value="GINS_A_psf2"/>
    <property type="match status" value="1"/>
</dbReference>
<evidence type="ECO:0000259" key="7">
    <source>
        <dbReference type="Pfam" id="PF25005"/>
    </source>
</evidence>
<dbReference type="Gene3D" id="3.40.5.50">
    <property type="match status" value="1"/>
</dbReference>
<evidence type="ECO:0000256" key="4">
    <source>
        <dbReference type="ARBA" id="ARBA00023242"/>
    </source>
</evidence>
<dbReference type="GO" id="GO:0071162">
    <property type="term" value="C:CMG complex"/>
    <property type="evidence" value="ECO:0007669"/>
    <property type="project" value="UniProtKB-ARBA"/>
</dbReference>
<dbReference type="FunFam" id="3.40.5.50:FF:000001">
    <property type="entry name" value="DNA replication complex GINS protein PSF2"/>
    <property type="match status" value="1"/>
</dbReference>
<dbReference type="Gene3D" id="1.20.58.1020">
    <property type="match status" value="1"/>
</dbReference>
<reference evidence="9" key="1">
    <citation type="submission" date="2014-05" db="EMBL/GenBank/DDBJ databases">
        <authorList>
            <person name="Chronopoulou M."/>
        </authorList>
    </citation>
    <scope>NUCLEOTIDE SEQUENCE</scope>
    <source>
        <tissue evidence="9">Whole organism</tissue>
    </source>
</reference>